<dbReference type="PANTHER" id="PTHR46392:SF1">
    <property type="entry name" value="DUAL SERINE_THREONINE AND TYROSINE PROTEIN KINASE"/>
    <property type="match status" value="1"/>
</dbReference>
<dbReference type="PhylomeDB" id="A7RG13"/>
<evidence type="ECO:0000256" key="12">
    <source>
        <dbReference type="ARBA" id="ARBA00049308"/>
    </source>
</evidence>
<keyword evidence="3" id="KW-0963">Cytoplasm</keyword>
<dbReference type="PROSITE" id="PS50011">
    <property type="entry name" value="PROTEIN_KINASE_DOM"/>
    <property type="match status" value="1"/>
</dbReference>
<dbReference type="Gene3D" id="1.10.510.10">
    <property type="entry name" value="Transferase(Phosphotransferase) domain 1"/>
    <property type="match status" value="1"/>
</dbReference>
<comment type="catalytic activity">
    <reaction evidence="13">
        <text>L-tyrosyl-[protein] + ATP = O-phospho-L-tyrosyl-[protein] + ADP + H(+)</text>
        <dbReference type="Rhea" id="RHEA:10596"/>
        <dbReference type="Rhea" id="RHEA-COMP:10136"/>
        <dbReference type="Rhea" id="RHEA-COMP:20101"/>
        <dbReference type="ChEBI" id="CHEBI:15378"/>
        <dbReference type="ChEBI" id="CHEBI:30616"/>
        <dbReference type="ChEBI" id="CHEBI:46858"/>
        <dbReference type="ChEBI" id="CHEBI:61978"/>
        <dbReference type="ChEBI" id="CHEBI:456216"/>
        <dbReference type="EC" id="2.7.12.1"/>
    </reaction>
</comment>
<evidence type="ECO:0000256" key="7">
    <source>
        <dbReference type="ARBA" id="ARBA00023137"/>
    </source>
</evidence>
<dbReference type="GO" id="GO:0005737">
    <property type="term" value="C:cytoplasm"/>
    <property type="evidence" value="ECO:0000318"/>
    <property type="project" value="GO_Central"/>
</dbReference>
<reference evidence="15 16" key="1">
    <citation type="journal article" date="2007" name="Science">
        <title>Sea anemone genome reveals ancestral eumetazoan gene repertoire and genomic organization.</title>
        <authorList>
            <person name="Putnam N.H."/>
            <person name="Srivastava M."/>
            <person name="Hellsten U."/>
            <person name="Dirks B."/>
            <person name="Chapman J."/>
            <person name="Salamov A."/>
            <person name="Terry A."/>
            <person name="Shapiro H."/>
            <person name="Lindquist E."/>
            <person name="Kapitonov V.V."/>
            <person name="Jurka J."/>
            <person name="Genikhovich G."/>
            <person name="Grigoriev I.V."/>
            <person name="Lucas S.M."/>
            <person name="Steele R.E."/>
            <person name="Finnerty J.R."/>
            <person name="Technau U."/>
            <person name="Martindale M.Q."/>
            <person name="Rokhsar D.S."/>
        </authorList>
    </citation>
    <scope>NUCLEOTIDE SEQUENCE [LARGE SCALE GENOMIC DNA]</scope>
    <source>
        <strain evidence="16">CH2 X CH6</strain>
    </source>
</reference>
<dbReference type="InterPro" id="IPR001245">
    <property type="entry name" value="Ser-Thr/Tyr_kinase_cat_dom"/>
</dbReference>
<keyword evidence="16" id="KW-1185">Reference proteome</keyword>
<comment type="catalytic activity">
    <reaction evidence="11">
        <text>L-seryl-[protein] + ATP = O-phospho-L-seryl-[protein] + ADP + H(+)</text>
        <dbReference type="Rhea" id="RHEA:17989"/>
        <dbReference type="Rhea" id="RHEA-COMP:9863"/>
        <dbReference type="Rhea" id="RHEA-COMP:11604"/>
        <dbReference type="ChEBI" id="CHEBI:15378"/>
        <dbReference type="ChEBI" id="CHEBI:29999"/>
        <dbReference type="ChEBI" id="CHEBI:30616"/>
        <dbReference type="ChEBI" id="CHEBI:83421"/>
        <dbReference type="ChEBI" id="CHEBI:456216"/>
        <dbReference type="EC" id="2.7.12.1"/>
    </reaction>
</comment>
<dbReference type="GO" id="GO:0070374">
    <property type="term" value="P:positive regulation of ERK1 and ERK2 cascade"/>
    <property type="evidence" value="ECO:0000318"/>
    <property type="project" value="GO_Central"/>
</dbReference>
<dbReference type="PIRSF" id="PIRSF000654">
    <property type="entry name" value="Integrin-linked_kinase"/>
    <property type="match status" value="1"/>
</dbReference>
<dbReference type="PROSITE" id="PS00108">
    <property type="entry name" value="PROTEIN_KINASE_ST"/>
    <property type="match status" value="1"/>
</dbReference>
<dbReference type="Proteomes" id="UP000001593">
    <property type="component" value="Unassembled WGS sequence"/>
</dbReference>
<dbReference type="InterPro" id="IPR008271">
    <property type="entry name" value="Ser/Thr_kinase_AS"/>
</dbReference>
<dbReference type="GO" id="GO:0004674">
    <property type="term" value="F:protein serine/threonine kinase activity"/>
    <property type="evidence" value="ECO:0007669"/>
    <property type="project" value="UniProtKB-KW"/>
</dbReference>
<accession>A7RG13</accession>
<proteinExistence type="predicted"/>
<dbReference type="InParanoid" id="A7RG13"/>
<organism evidence="15 16">
    <name type="scientific">Nematostella vectensis</name>
    <name type="common">Starlet sea anemone</name>
    <dbReference type="NCBI Taxonomy" id="45351"/>
    <lineage>
        <taxon>Eukaryota</taxon>
        <taxon>Metazoa</taxon>
        <taxon>Cnidaria</taxon>
        <taxon>Anthozoa</taxon>
        <taxon>Hexacorallia</taxon>
        <taxon>Actiniaria</taxon>
        <taxon>Edwardsiidae</taxon>
        <taxon>Nematostella</taxon>
    </lineage>
</organism>
<evidence type="ECO:0000313" key="15">
    <source>
        <dbReference type="EMBL" id="EDO49815.1"/>
    </source>
</evidence>
<evidence type="ECO:0000256" key="3">
    <source>
        <dbReference type="ARBA" id="ARBA00022490"/>
    </source>
</evidence>
<dbReference type="STRING" id="45351.A7RG13"/>
<dbReference type="PANTHER" id="PTHR46392">
    <property type="entry name" value="DUAL SERINE/THREONINE AND TYROSINE PROTEIN KINASE"/>
    <property type="match status" value="1"/>
</dbReference>
<evidence type="ECO:0000256" key="2">
    <source>
        <dbReference type="ARBA" id="ARBA00013203"/>
    </source>
</evidence>
<evidence type="ECO:0000256" key="9">
    <source>
        <dbReference type="ARBA" id="ARBA00041268"/>
    </source>
</evidence>
<dbReference type="GO" id="GO:0045743">
    <property type="term" value="P:positive regulation of fibroblast growth factor receptor signaling pathway"/>
    <property type="evidence" value="ECO:0000318"/>
    <property type="project" value="GO_Central"/>
</dbReference>
<evidence type="ECO:0000256" key="4">
    <source>
        <dbReference type="ARBA" id="ARBA00022527"/>
    </source>
</evidence>
<dbReference type="GO" id="GO:0005524">
    <property type="term" value="F:ATP binding"/>
    <property type="evidence" value="ECO:0007669"/>
    <property type="project" value="InterPro"/>
</dbReference>
<keyword evidence="4" id="KW-0723">Serine/threonine-protein kinase</keyword>
<dbReference type="EC" id="2.7.12.1" evidence="2"/>
<dbReference type="InterPro" id="IPR051302">
    <property type="entry name" value="Dual_SerThr-Tyr_Kinase"/>
</dbReference>
<dbReference type="SMART" id="SM00220">
    <property type="entry name" value="S_TKc"/>
    <property type="match status" value="1"/>
</dbReference>
<name>A7RG13_NEMVE</name>
<gene>
    <name evidence="15" type="ORF">NEMVEDRAFT_v1g79816</name>
</gene>
<dbReference type="GO" id="GO:0004712">
    <property type="term" value="F:protein serine/threonine/tyrosine kinase activity"/>
    <property type="evidence" value="ECO:0007669"/>
    <property type="project" value="UniProtKB-EC"/>
</dbReference>
<dbReference type="HOGENOM" id="CLU_086167_0_0_1"/>
<comment type="subcellular location">
    <subcellularLocation>
        <location evidence="1">Cytoplasm</location>
    </subcellularLocation>
</comment>
<keyword evidence="5" id="KW-0808">Transferase</keyword>
<sequence length="219" mass="25049">FAFDTFRNICHPNILPLVCTVIQPGLCNSIKVLIVSERMASDLHRALPRLTSLRKRLEILLDVARALKYLHSLDLIHRDVKLQNVLVDEKSQGSLTDFGLCKAEGVMENSLVGTPTSMAPEMVKQNYNKSVDVYAFGILMWRVCEGQGNQPRNIALHPIPIIMLVRNALEDRKPERLDRFMGPCWNLMERCWATVPDQRPNFQEIESDLQEILLDKTIQ</sequence>
<dbReference type="AlphaFoldDB" id="A7RG13"/>
<evidence type="ECO:0000313" key="16">
    <source>
        <dbReference type="Proteomes" id="UP000001593"/>
    </source>
</evidence>
<dbReference type="GO" id="GO:0044344">
    <property type="term" value="P:cellular response to fibroblast growth factor stimulus"/>
    <property type="evidence" value="ECO:0000318"/>
    <property type="project" value="GO_Central"/>
</dbReference>
<evidence type="ECO:0000256" key="8">
    <source>
        <dbReference type="ARBA" id="ARBA00040421"/>
    </source>
</evidence>
<dbReference type="InterPro" id="IPR011009">
    <property type="entry name" value="Kinase-like_dom_sf"/>
</dbReference>
<dbReference type="eggNOG" id="KOG0192">
    <property type="taxonomic scope" value="Eukaryota"/>
</dbReference>
<dbReference type="GO" id="GO:0004713">
    <property type="term" value="F:protein tyrosine kinase activity"/>
    <property type="evidence" value="ECO:0007669"/>
    <property type="project" value="UniProtKB-KW"/>
</dbReference>
<comment type="catalytic activity">
    <reaction evidence="12">
        <text>L-threonyl-[protein] + ATP = O-phospho-L-threonyl-[protein] + ADP + H(+)</text>
        <dbReference type="Rhea" id="RHEA:46608"/>
        <dbReference type="Rhea" id="RHEA-COMP:11060"/>
        <dbReference type="Rhea" id="RHEA-COMP:11605"/>
        <dbReference type="ChEBI" id="CHEBI:15378"/>
        <dbReference type="ChEBI" id="CHEBI:30013"/>
        <dbReference type="ChEBI" id="CHEBI:30616"/>
        <dbReference type="ChEBI" id="CHEBI:61977"/>
        <dbReference type="ChEBI" id="CHEBI:456216"/>
        <dbReference type="EC" id="2.7.12.1"/>
    </reaction>
</comment>
<feature type="domain" description="Protein kinase" evidence="14">
    <location>
        <begin position="1"/>
        <end position="213"/>
    </location>
</feature>
<evidence type="ECO:0000256" key="1">
    <source>
        <dbReference type="ARBA" id="ARBA00004496"/>
    </source>
</evidence>
<dbReference type="SUPFAM" id="SSF56112">
    <property type="entry name" value="Protein kinase-like (PK-like)"/>
    <property type="match status" value="1"/>
</dbReference>
<keyword evidence="6" id="KW-0418">Kinase</keyword>
<dbReference type="EMBL" id="DS469508">
    <property type="protein sequence ID" value="EDO49815.1"/>
    <property type="molecule type" value="Genomic_DNA"/>
</dbReference>
<keyword evidence="7" id="KW-0829">Tyrosine-protein kinase</keyword>
<dbReference type="OMA" id="TFRNICH"/>
<evidence type="ECO:0000256" key="10">
    <source>
        <dbReference type="ARBA" id="ARBA00042638"/>
    </source>
</evidence>
<evidence type="ECO:0000256" key="11">
    <source>
        <dbReference type="ARBA" id="ARBA00049003"/>
    </source>
</evidence>
<evidence type="ECO:0000256" key="6">
    <source>
        <dbReference type="ARBA" id="ARBA00022777"/>
    </source>
</evidence>
<evidence type="ECO:0000256" key="13">
    <source>
        <dbReference type="ARBA" id="ARBA00051680"/>
    </source>
</evidence>
<evidence type="ECO:0000256" key="5">
    <source>
        <dbReference type="ARBA" id="ARBA00022679"/>
    </source>
</evidence>
<protein>
    <recommendedName>
        <fullName evidence="8">Dual serine/threonine and tyrosine protein kinase</fullName>
        <ecNumber evidence="2">2.7.12.1</ecNumber>
    </recommendedName>
    <alternativeName>
        <fullName evidence="10">Dusty protein kinase</fullName>
    </alternativeName>
    <alternativeName>
        <fullName evidence="9">Receptor-interacting serine/threonine-protein kinase 5</fullName>
    </alternativeName>
</protein>
<feature type="non-terminal residue" evidence="15">
    <location>
        <position position="219"/>
    </location>
</feature>
<dbReference type="GO" id="GO:0043066">
    <property type="term" value="P:negative regulation of apoptotic process"/>
    <property type="evidence" value="ECO:0000318"/>
    <property type="project" value="GO_Central"/>
</dbReference>
<dbReference type="Pfam" id="PF07714">
    <property type="entry name" value="PK_Tyr_Ser-Thr"/>
    <property type="match status" value="1"/>
</dbReference>
<evidence type="ECO:0000259" key="14">
    <source>
        <dbReference type="PROSITE" id="PS50011"/>
    </source>
</evidence>
<dbReference type="InterPro" id="IPR000719">
    <property type="entry name" value="Prot_kinase_dom"/>
</dbReference>